<evidence type="ECO:0000313" key="3">
    <source>
        <dbReference type="Proteomes" id="UP000275267"/>
    </source>
</evidence>
<protein>
    <recommendedName>
        <fullName evidence="1">TNase-like domain-containing protein</fullName>
    </recommendedName>
</protein>
<dbReference type="Gene3D" id="2.40.50.90">
    <property type="match status" value="2"/>
</dbReference>
<dbReference type="InterPro" id="IPR016071">
    <property type="entry name" value="Staphylococal_nuclease_OB-fold"/>
</dbReference>
<dbReference type="SMART" id="SM00318">
    <property type="entry name" value="SNc"/>
    <property type="match status" value="1"/>
</dbReference>
<dbReference type="OrthoDB" id="1748468at2759"/>
<gene>
    <name evidence="2" type="ORF">C2845_PM15G07100</name>
</gene>
<dbReference type="PANTHER" id="PTHR12302:SF10">
    <property type="entry name" value="RIBONUCLEASE"/>
    <property type="match status" value="1"/>
</dbReference>
<dbReference type="Proteomes" id="UP000275267">
    <property type="component" value="Unassembled WGS sequence"/>
</dbReference>
<dbReference type="GO" id="GO:0004518">
    <property type="term" value="F:nuclease activity"/>
    <property type="evidence" value="ECO:0007669"/>
    <property type="project" value="TreeGrafter"/>
</dbReference>
<name>A0A3L6Q8Z0_PANMI</name>
<dbReference type="GO" id="GO:0005829">
    <property type="term" value="C:cytosol"/>
    <property type="evidence" value="ECO:0007669"/>
    <property type="project" value="TreeGrafter"/>
</dbReference>
<dbReference type="PANTHER" id="PTHR12302">
    <property type="entry name" value="EBNA2 BINDING PROTEIN P100"/>
    <property type="match status" value="1"/>
</dbReference>
<evidence type="ECO:0000259" key="1">
    <source>
        <dbReference type="SMART" id="SM00318"/>
    </source>
</evidence>
<keyword evidence="3" id="KW-1185">Reference proteome</keyword>
<accession>A0A3L6Q8Z0</accession>
<comment type="caution">
    <text evidence="2">The sequence shown here is derived from an EMBL/GenBank/DDBJ whole genome shotgun (WGS) entry which is preliminary data.</text>
</comment>
<feature type="domain" description="TNase-like" evidence="1">
    <location>
        <begin position="5"/>
        <end position="106"/>
    </location>
</feature>
<proteinExistence type="predicted"/>
<organism evidence="2 3">
    <name type="scientific">Panicum miliaceum</name>
    <name type="common">Proso millet</name>
    <name type="synonym">Broomcorn millet</name>
    <dbReference type="NCBI Taxonomy" id="4540"/>
    <lineage>
        <taxon>Eukaryota</taxon>
        <taxon>Viridiplantae</taxon>
        <taxon>Streptophyta</taxon>
        <taxon>Embryophyta</taxon>
        <taxon>Tracheophyta</taxon>
        <taxon>Spermatophyta</taxon>
        <taxon>Magnoliopsida</taxon>
        <taxon>Liliopsida</taxon>
        <taxon>Poales</taxon>
        <taxon>Poaceae</taxon>
        <taxon>PACMAD clade</taxon>
        <taxon>Panicoideae</taxon>
        <taxon>Panicodae</taxon>
        <taxon>Paniceae</taxon>
        <taxon>Panicinae</taxon>
        <taxon>Panicum</taxon>
        <taxon>Panicum sect. Panicum</taxon>
    </lineage>
</organism>
<dbReference type="SUPFAM" id="SSF50199">
    <property type="entry name" value="Staphylococcal nuclease"/>
    <property type="match status" value="2"/>
</dbReference>
<dbReference type="GO" id="GO:0003723">
    <property type="term" value="F:RNA binding"/>
    <property type="evidence" value="ECO:0007669"/>
    <property type="project" value="TreeGrafter"/>
</dbReference>
<dbReference type="GO" id="GO:0005634">
    <property type="term" value="C:nucleus"/>
    <property type="evidence" value="ECO:0007669"/>
    <property type="project" value="TreeGrafter"/>
</dbReference>
<reference evidence="3" key="1">
    <citation type="journal article" date="2019" name="Nat. Commun.">
        <title>The genome of broomcorn millet.</title>
        <authorList>
            <person name="Zou C."/>
            <person name="Miki D."/>
            <person name="Li D."/>
            <person name="Tang Q."/>
            <person name="Xiao L."/>
            <person name="Rajput S."/>
            <person name="Deng P."/>
            <person name="Jia W."/>
            <person name="Huang R."/>
            <person name="Zhang M."/>
            <person name="Sun Y."/>
            <person name="Hu J."/>
            <person name="Fu X."/>
            <person name="Schnable P.S."/>
            <person name="Li F."/>
            <person name="Zhang H."/>
            <person name="Feng B."/>
            <person name="Zhu X."/>
            <person name="Liu R."/>
            <person name="Schnable J.C."/>
            <person name="Zhu J.-K."/>
            <person name="Zhang H."/>
        </authorList>
    </citation>
    <scope>NUCLEOTIDE SEQUENCE [LARGE SCALE GENOMIC DNA]</scope>
</reference>
<dbReference type="STRING" id="4540.A0A3L6Q8Z0"/>
<sequence length="241" mass="25810">MAASGWIMGKVKAVPSGDTLVIMGSAKADMLPPEKSITLSSVIAPRLASRHGTDEPFAWDSREFLRKLCIGQVKEQRQKGETSPYVTELLRLEEIARDQGLGCWSKEPGAVKASIRILPSSTIGEANPSGTKGFVTEMRGNALEAIVEQVRDGSTIRVHLIPSFSFVQVYIAGVQAPSMGRRLPSAVAQKEVASNGKASREAQAPPTLEALQKPVASAVRIILEGTDSFDNMFASVYGLDA</sequence>
<dbReference type="AlphaFoldDB" id="A0A3L6Q8Z0"/>
<dbReference type="EMBL" id="PQIB02000013">
    <property type="protein sequence ID" value="RLM74076.1"/>
    <property type="molecule type" value="Genomic_DNA"/>
</dbReference>
<dbReference type="GO" id="GO:0006402">
    <property type="term" value="P:mRNA catabolic process"/>
    <property type="evidence" value="ECO:0007669"/>
    <property type="project" value="TreeGrafter"/>
</dbReference>
<dbReference type="InterPro" id="IPR035437">
    <property type="entry name" value="SNase_OB-fold_sf"/>
</dbReference>
<evidence type="ECO:0000313" key="2">
    <source>
        <dbReference type="EMBL" id="RLM74076.1"/>
    </source>
</evidence>